<dbReference type="Proteomes" id="UP001055879">
    <property type="component" value="Linkage Group LG01"/>
</dbReference>
<organism evidence="1 2">
    <name type="scientific">Arctium lappa</name>
    <name type="common">Greater burdock</name>
    <name type="synonym">Lappa major</name>
    <dbReference type="NCBI Taxonomy" id="4217"/>
    <lineage>
        <taxon>Eukaryota</taxon>
        <taxon>Viridiplantae</taxon>
        <taxon>Streptophyta</taxon>
        <taxon>Embryophyta</taxon>
        <taxon>Tracheophyta</taxon>
        <taxon>Spermatophyta</taxon>
        <taxon>Magnoliopsida</taxon>
        <taxon>eudicotyledons</taxon>
        <taxon>Gunneridae</taxon>
        <taxon>Pentapetalae</taxon>
        <taxon>asterids</taxon>
        <taxon>campanulids</taxon>
        <taxon>Asterales</taxon>
        <taxon>Asteraceae</taxon>
        <taxon>Carduoideae</taxon>
        <taxon>Cardueae</taxon>
        <taxon>Arctiinae</taxon>
        <taxon>Arctium</taxon>
    </lineage>
</organism>
<protein>
    <submittedName>
        <fullName evidence="1">Uncharacterized protein</fullName>
    </submittedName>
</protein>
<reference evidence="2" key="1">
    <citation type="journal article" date="2022" name="Mol. Ecol. Resour.">
        <title>The genomes of chicory, endive, great burdock and yacon provide insights into Asteraceae palaeo-polyploidization history and plant inulin production.</title>
        <authorList>
            <person name="Fan W."/>
            <person name="Wang S."/>
            <person name="Wang H."/>
            <person name="Wang A."/>
            <person name="Jiang F."/>
            <person name="Liu H."/>
            <person name="Zhao H."/>
            <person name="Xu D."/>
            <person name="Zhang Y."/>
        </authorList>
    </citation>
    <scope>NUCLEOTIDE SEQUENCE [LARGE SCALE GENOMIC DNA]</scope>
    <source>
        <strain evidence="2">cv. Niubang</strain>
    </source>
</reference>
<comment type="caution">
    <text evidence="1">The sequence shown here is derived from an EMBL/GenBank/DDBJ whole genome shotgun (WGS) entry which is preliminary data.</text>
</comment>
<proteinExistence type="predicted"/>
<evidence type="ECO:0000313" key="2">
    <source>
        <dbReference type="Proteomes" id="UP001055879"/>
    </source>
</evidence>
<dbReference type="EMBL" id="CM042047">
    <property type="protein sequence ID" value="KAI3769799.1"/>
    <property type="molecule type" value="Genomic_DNA"/>
</dbReference>
<gene>
    <name evidence="1" type="ORF">L6452_00912</name>
</gene>
<name>A0ACB9FET1_ARCLA</name>
<keyword evidence="2" id="KW-1185">Reference proteome</keyword>
<reference evidence="1 2" key="2">
    <citation type="journal article" date="2022" name="Mol. Ecol. Resour.">
        <title>The genomes of chicory, endive, great burdock and yacon provide insights into Asteraceae paleo-polyploidization history and plant inulin production.</title>
        <authorList>
            <person name="Fan W."/>
            <person name="Wang S."/>
            <person name="Wang H."/>
            <person name="Wang A."/>
            <person name="Jiang F."/>
            <person name="Liu H."/>
            <person name="Zhao H."/>
            <person name="Xu D."/>
            <person name="Zhang Y."/>
        </authorList>
    </citation>
    <scope>NUCLEOTIDE SEQUENCE [LARGE SCALE GENOMIC DNA]</scope>
    <source>
        <strain evidence="2">cv. Niubang</strain>
    </source>
</reference>
<accession>A0ACB9FET1</accession>
<evidence type="ECO:0000313" key="1">
    <source>
        <dbReference type="EMBL" id="KAI3769799.1"/>
    </source>
</evidence>
<sequence>MTSSSFLFLFLFSSKRSKDATRTDYQALGPLVLGVFTRTLDPGINTPIPPGLFIQTICSVNPIETLIPSHLSLQTPTTTEALNPL</sequence>